<organism evidence="7 8">
    <name type="scientific">Halomicrobium mukohataei</name>
    <dbReference type="NCBI Taxonomy" id="57705"/>
    <lineage>
        <taxon>Archaea</taxon>
        <taxon>Methanobacteriati</taxon>
        <taxon>Methanobacteriota</taxon>
        <taxon>Stenosarchaea group</taxon>
        <taxon>Halobacteria</taxon>
        <taxon>Halobacteriales</taxon>
        <taxon>Haloarculaceae</taxon>
        <taxon>Halomicrobium</taxon>
    </lineage>
</organism>
<dbReference type="InterPro" id="IPR035965">
    <property type="entry name" value="PAS-like_dom_sf"/>
</dbReference>
<evidence type="ECO:0000256" key="2">
    <source>
        <dbReference type="ARBA" id="ARBA00023163"/>
    </source>
</evidence>
<dbReference type="SUPFAM" id="SSF55781">
    <property type="entry name" value="GAF domain-like"/>
    <property type="match status" value="2"/>
</dbReference>
<feature type="region of interest" description="Disordered" evidence="4">
    <location>
        <begin position="1"/>
        <end position="48"/>
    </location>
</feature>
<sequence>MRPHEEAADDDAVADGEAVGKSDADAGGRGEQPRTERTRETRAVTDGGVDAAIEGASVDQYAGIVGALEDGVYVLDADGQFTFVNEAMVELTGYDETELQGEPASRIKDRETGERTEAALAALRNGETEDLDQTFDLSVQPKRGEPIACEEHVTALFDDGQFRGVVGIVRDISDRRRHRELISQLQETSRSLMQAPSRESVADIVANAARQVLGFELSAVRLYDADERVLRPTATTDATDEQLPERPVYALDEGQPGTVFASGEPAVYDDVRTIEDPDGEFGPVRSAMYFPIGVHGTLTVASTTVGAFDENDRQVAALLAINAAAACNRAKREQEVREARERIETILERINGLIQNTVEVLVEATTREQVEAGVCEQLVAVEPYTFAWLGRPDVRAETISAREWAGSQPSGPATSSDGEPPIDVADVAEPIGGDTPGAQALECEGPKVLEGAALEDAGGWFQSAAENGVRSVMAIPLSYTDSNYGVLYVCADQTDAFDQREKVVLQALGRAVANAINAIESGRILSANKVIELEFTVDDRDLLLSRLSGRAGGTIASAGTVTQEDGSLRLYLTTQDADTDEVMAVLDADDAVESASRVAEHDDEALFDVTVTESLIATLVDHGAVPKSIVSENGIARYNIELPYEAEAREVFGLVEDNYDSTDLVGYHEHERPVQTQQEFRAALAERFTDRQETALRTAYLGGFFEWPREVDGDELAEGMDISRPTYHQHLRAAQHKVFEELFEGGY</sequence>
<dbReference type="PROSITE" id="PS50113">
    <property type="entry name" value="PAC"/>
    <property type="match status" value="1"/>
</dbReference>
<feature type="compositionally biased region" description="Polar residues" evidence="4">
    <location>
        <begin position="407"/>
        <end position="417"/>
    </location>
</feature>
<dbReference type="SMART" id="SM00091">
    <property type="entry name" value="PAS"/>
    <property type="match status" value="1"/>
</dbReference>
<dbReference type="InterPro" id="IPR003018">
    <property type="entry name" value="GAF"/>
</dbReference>
<dbReference type="EMBL" id="WOYG01000001">
    <property type="protein sequence ID" value="NLV09011.1"/>
    <property type="molecule type" value="Genomic_DNA"/>
</dbReference>
<dbReference type="RefSeq" id="WP_170092942.1">
    <property type="nucleotide sequence ID" value="NZ_WOYG01000001.1"/>
</dbReference>
<dbReference type="Proteomes" id="UP000608662">
    <property type="component" value="Unassembled WGS sequence"/>
</dbReference>
<keyword evidence="1" id="KW-0805">Transcription regulation</keyword>
<dbReference type="SUPFAM" id="SSF55785">
    <property type="entry name" value="PYP-like sensor domain (PAS domain)"/>
    <property type="match status" value="1"/>
</dbReference>
<evidence type="ECO:0000313" key="8">
    <source>
        <dbReference type="Proteomes" id="UP000608662"/>
    </source>
</evidence>
<evidence type="ECO:0000313" key="7">
    <source>
        <dbReference type="EMBL" id="NLV09011.1"/>
    </source>
</evidence>
<dbReference type="PROSITE" id="PS50112">
    <property type="entry name" value="PAS"/>
    <property type="match status" value="1"/>
</dbReference>
<dbReference type="InterPro" id="IPR000700">
    <property type="entry name" value="PAS-assoc_C"/>
</dbReference>
<dbReference type="Pfam" id="PF04967">
    <property type="entry name" value="HTH_10"/>
    <property type="match status" value="1"/>
</dbReference>
<keyword evidence="2" id="KW-0804">Transcription</keyword>
<gene>
    <name evidence="7" type="ORF">GOC74_03590</name>
</gene>
<name>A0A847UDF0_9EURY</name>
<evidence type="ECO:0000256" key="3">
    <source>
        <dbReference type="SAM" id="Coils"/>
    </source>
</evidence>
<feature type="coiled-coil region" evidence="3">
    <location>
        <begin position="329"/>
        <end position="356"/>
    </location>
</feature>
<feature type="region of interest" description="Disordered" evidence="4">
    <location>
        <begin position="403"/>
        <end position="438"/>
    </location>
</feature>
<dbReference type="Pfam" id="PF08448">
    <property type="entry name" value="PAS_4"/>
    <property type="match status" value="1"/>
</dbReference>
<evidence type="ECO:0000256" key="1">
    <source>
        <dbReference type="ARBA" id="ARBA00023015"/>
    </source>
</evidence>
<evidence type="ECO:0000259" key="5">
    <source>
        <dbReference type="PROSITE" id="PS50112"/>
    </source>
</evidence>
<feature type="domain" description="PAC" evidence="6">
    <location>
        <begin position="133"/>
        <end position="184"/>
    </location>
</feature>
<dbReference type="InterPro" id="IPR000014">
    <property type="entry name" value="PAS"/>
</dbReference>
<dbReference type="Gene3D" id="3.30.450.20">
    <property type="entry name" value="PAS domain"/>
    <property type="match status" value="1"/>
</dbReference>
<evidence type="ECO:0000259" key="6">
    <source>
        <dbReference type="PROSITE" id="PS50113"/>
    </source>
</evidence>
<comment type="caution">
    <text evidence="7">The sequence shown here is derived from an EMBL/GenBank/DDBJ whole genome shotgun (WGS) entry which is preliminary data.</text>
</comment>
<dbReference type="InterPro" id="IPR013656">
    <property type="entry name" value="PAS_4"/>
</dbReference>
<dbReference type="InterPro" id="IPR031803">
    <property type="entry name" value="BAT_GAF/HTH-assoc"/>
</dbReference>
<evidence type="ECO:0000256" key="4">
    <source>
        <dbReference type="SAM" id="MobiDB-lite"/>
    </source>
</evidence>
<keyword evidence="3" id="KW-0175">Coiled coil</keyword>
<dbReference type="Pfam" id="PF15915">
    <property type="entry name" value="BAT"/>
    <property type="match status" value="1"/>
</dbReference>
<dbReference type="Gene3D" id="3.30.450.40">
    <property type="match status" value="2"/>
</dbReference>
<dbReference type="CDD" id="cd00130">
    <property type="entry name" value="PAS"/>
    <property type="match status" value="1"/>
</dbReference>
<dbReference type="SMART" id="SM00065">
    <property type="entry name" value="GAF"/>
    <property type="match status" value="2"/>
</dbReference>
<dbReference type="PANTHER" id="PTHR34236:SF1">
    <property type="entry name" value="DIMETHYL SULFOXIDE REDUCTASE TRANSCRIPTIONAL ACTIVATOR"/>
    <property type="match status" value="1"/>
</dbReference>
<dbReference type="InterPro" id="IPR001610">
    <property type="entry name" value="PAC"/>
</dbReference>
<protein>
    <submittedName>
        <fullName evidence="7">GAF domain-containing protein</fullName>
    </submittedName>
</protein>
<dbReference type="AlphaFoldDB" id="A0A847UDF0"/>
<accession>A0A847UDF0</accession>
<dbReference type="InterPro" id="IPR007050">
    <property type="entry name" value="HTH_bacterioopsin"/>
</dbReference>
<dbReference type="SMART" id="SM00086">
    <property type="entry name" value="PAC"/>
    <property type="match status" value="1"/>
</dbReference>
<dbReference type="PANTHER" id="PTHR34236">
    <property type="entry name" value="DIMETHYL SULFOXIDE REDUCTASE TRANSCRIPTIONAL ACTIVATOR"/>
    <property type="match status" value="1"/>
</dbReference>
<feature type="compositionally biased region" description="Basic and acidic residues" evidence="4">
    <location>
        <begin position="18"/>
        <end position="43"/>
    </location>
</feature>
<dbReference type="NCBIfam" id="TIGR00229">
    <property type="entry name" value="sensory_box"/>
    <property type="match status" value="1"/>
</dbReference>
<dbReference type="InterPro" id="IPR029016">
    <property type="entry name" value="GAF-like_dom_sf"/>
</dbReference>
<feature type="domain" description="PAS" evidence="5">
    <location>
        <begin position="57"/>
        <end position="102"/>
    </location>
</feature>
<reference evidence="7" key="1">
    <citation type="submission" date="2019-12" db="EMBL/GenBank/DDBJ databases">
        <title>Whole-genome sequence of Halomicrobium mukohataei pws1.</title>
        <authorList>
            <person name="Verma D.K."/>
            <person name="Gopal K."/>
            <person name="Prasad E.S."/>
        </authorList>
    </citation>
    <scope>NUCLEOTIDE SEQUENCE</scope>
    <source>
        <strain evidence="7">Pws1</strain>
    </source>
</reference>
<dbReference type="Pfam" id="PF13185">
    <property type="entry name" value="GAF_2"/>
    <property type="match status" value="2"/>
</dbReference>
<dbReference type="OrthoDB" id="106505at2157"/>
<proteinExistence type="predicted"/>